<dbReference type="Gene3D" id="2.60.40.10">
    <property type="entry name" value="Immunoglobulins"/>
    <property type="match status" value="1"/>
</dbReference>
<dbReference type="InterPro" id="IPR032640">
    <property type="entry name" value="AMPK1_CBM"/>
</dbReference>
<comment type="caution">
    <text evidence="5">The sequence shown here is derived from an EMBL/GenBank/DDBJ whole genome shotgun (WGS) entry which is preliminary data.</text>
</comment>
<evidence type="ECO:0000256" key="2">
    <source>
        <dbReference type="ARBA" id="ARBA00023122"/>
    </source>
</evidence>
<sequence>MQYKFFVDGEWRHDEHQPYISGEYGIVNTVLLATDPNFVPVLPPDIVSGSNMDVDNEAFRRVVRLTDGTLSEVIPRISDLDVQTSRQRISAYLSTHTAYELLPESGKVVTLDVDLPVKQAFHILHEQGIPMAPLWDFCKGQFVGVLSVLDFILILRE</sequence>
<evidence type="ECO:0000256" key="1">
    <source>
        <dbReference type="ARBA" id="ARBA00022737"/>
    </source>
</evidence>
<keyword evidence="1" id="KW-0677">Repeat</keyword>
<gene>
    <name evidence="5" type="ORF">A2U01_0005632</name>
</gene>
<evidence type="ECO:0000313" key="6">
    <source>
        <dbReference type="Proteomes" id="UP000265520"/>
    </source>
</evidence>
<dbReference type="Pfam" id="PF16561">
    <property type="entry name" value="AMPK1_CBM"/>
    <property type="match status" value="1"/>
</dbReference>
<dbReference type="PANTHER" id="PTHR13780:SF118">
    <property type="entry name" value="CBS DOMAIN, IMMUNOGLOBULIN E-SET-RELATED"/>
    <property type="match status" value="1"/>
</dbReference>
<name>A0A392MBH8_9FABA</name>
<evidence type="ECO:0000313" key="5">
    <source>
        <dbReference type="EMBL" id="MCH84796.1"/>
    </source>
</evidence>
<evidence type="ECO:0000256" key="3">
    <source>
        <dbReference type="PROSITE-ProRule" id="PRU00703"/>
    </source>
</evidence>
<dbReference type="InterPro" id="IPR046342">
    <property type="entry name" value="CBS_dom_sf"/>
</dbReference>
<dbReference type="PROSITE" id="PS51371">
    <property type="entry name" value="CBS"/>
    <property type="match status" value="1"/>
</dbReference>
<dbReference type="InterPro" id="IPR013783">
    <property type="entry name" value="Ig-like_fold"/>
</dbReference>
<dbReference type="GO" id="GO:0009507">
    <property type="term" value="C:chloroplast"/>
    <property type="evidence" value="ECO:0007669"/>
    <property type="project" value="UniProtKB-ARBA"/>
</dbReference>
<protein>
    <submittedName>
        <fullName evidence="5">Sucrose nonfermenting 4-like protein</fullName>
    </submittedName>
</protein>
<dbReference type="InterPro" id="IPR014756">
    <property type="entry name" value="Ig_E-set"/>
</dbReference>
<dbReference type="Proteomes" id="UP000265520">
    <property type="component" value="Unassembled WGS sequence"/>
</dbReference>
<dbReference type="SUPFAM" id="SSF81296">
    <property type="entry name" value="E set domains"/>
    <property type="match status" value="1"/>
</dbReference>
<dbReference type="InterPro" id="IPR000644">
    <property type="entry name" value="CBS_dom"/>
</dbReference>
<feature type="non-terminal residue" evidence="5">
    <location>
        <position position="157"/>
    </location>
</feature>
<accession>A0A392MBH8</accession>
<proteinExistence type="predicted"/>
<feature type="domain" description="CBS" evidence="4">
    <location>
        <begin position="101"/>
        <end position="157"/>
    </location>
</feature>
<dbReference type="PANTHER" id="PTHR13780">
    <property type="entry name" value="AMP-ACTIVATED PROTEIN KINASE, GAMMA REGULATORY SUBUNIT"/>
    <property type="match status" value="1"/>
</dbReference>
<keyword evidence="2 3" id="KW-0129">CBS domain</keyword>
<reference evidence="5 6" key="1">
    <citation type="journal article" date="2018" name="Front. Plant Sci.">
        <title>Red Clover (Trifolium pratense) and Zigzag Clover (T. medium) - A Picture of Genomic Similarities and Differences.</title>
        <authorList>
            <person name="Dluhosova J."/>
            <person name="Istvanek J."/>
            <person name="Nedelnik J."/>
            <person name="Repkova J."/>
        </authorList>
    </citation>
    <scope>NUCLEOTIDE SEQUENCE [LARGE SCALE GENOMIC DNA]</scope>
    <source>
        <strain evidence="6">cv. 10/8</strain>
        <tissue evidence="5">Leaf</tissue>
    </source>
</reference>
<dbReference type="SUPFAM" id="SSF54631">
    <property type="entry name" value="CBS-domain pair"/>
    <property type="match status" value="1"/>
</dbReference>
<dbReference type="Gene3D" id="3.10.580.10">
    <property type="entry name" value="CBS-domain"/>
    <property type="match status" value="1"/>
</dbReference>
<dbReference type="AlphaFoldDB" id="A0A392MBH8"/>
<organism evidence="5 6">
    <name type="scientific">Trifolium medium</name>
    <dbReference type="NCBI Taxonomy" id="97028"/>
    <lineage>
        <taxon>Eukaryota</taxon>
        <taxon>Viridiplantae</taxon>
        <taxon>Streptophyta</taxon>
        <taxon>Embryophyta</taxon>
        <taxon>Tracheophyta</taxon>
        <taxon>Spermatophyta</taxon>
        <taxon>Magnoliopsida</taxon>
        <taxon>eudicotyledons</taxon>
        <taxon>Gunneridae</taxon>
        <taxon>Pentapetalae</taxon>
        <taxon>rosids</taxon>
        <taxon>fabids</taxon>
        <taxon>Fabales</taxon>
        <taxon>Fabaceae</taxon>
        <taxon>Papilionoideae</taxon>
        <taxon>50 kb inversion clade</taxon>
        <taxon>NPAAA clade</taxon>
        <taxon>Hologalegina</taxon>
        <taxon>IRL clade</taxon>
        <taxon>Trifolieae</taxon>
        <taxon>Trifolium</taxon>
    </lineage>
</organism>
<evidence type="ECO:0000259" key="4">
    <source>
        <dbReference type="PROSITE" id="PS51371"/>
    </source>
</evidence>
<dbReference type="InterPro" id="IPR050511">
    <property type="entry name" value="AMPK_gamma/SDS23_families"/>
</dbReference>
<dbReference type="EMBL" id="LXQA010007387">
    <property type="protein sequence ID" value="MCH84796.1"/>
    <property type="molecule type" value="Genomic_DNA"/>
</dbReference>
<keyword evidence="6" id="KW-1185">Reference proteome</keyword>
<dbReference type="CDD" id="cd02859">
    <property type="entry name" value="E_set_AMPKbeta_like_N"/>
    <property type="match status" value="1"/>
</dbReference>